<dbReference type="InterPro" id="IPR005948">
    <property type="entry name" value="ThiB-like"/>
</dbReference>
<evidence type="ECO:0000313" key="8">
    <source>
        <dbReference type="EMBL" id="GFN46232.1"/>
    </source>
</evidence>
<dbReference type="EMBL" id="BLXO01000003">
    <property type="protein sequence ID" value="GFN46232.1"/>
    <property type="molecule type" value="Genomic_DNA"/>
</dbReference>
<comment type="similarity">
    <text evidence="2">Belongs to the bacterial solute-binding protein 1 family.</text>
</comment>
<dbReference type="RefSeq" id="WP_176487944.1">
    <property type="nucleotide sequence ID" value="NZ_BLXO01000003.1"/>
</dbReference>
<accession>A0A6L2ZNR3</accession>
<name>A0A6L2ZNR3_9ENTR</name>
<evidence type="ECO:0000256" key="2">
    <source>
        <dbReference type="ARBA" id="ARBA00008520"/>
    </source>
</evidence>
<dbReference type="InterPro" id="IPR005967">
    <property type="entry name" value="ThiB"/>
</dbReference>
<feature type="chain" id="PRO_5026888617" description="Thiamine-binding periplasmic protein" evidence="7">
    <location>
        <begin position="19"/>
        <end position="331"/>
    </location>
</feature>
<evidence type="ECO:0000256" key="4">
    <source>
        <dbReference type="ARBA" id="ARBA00022448"/>
    </source>
</evidence>
<dbReference type="GO" id="GO:0030975">
    <property type="term" value="F:thiamine binding"/>
    <property type="evidence" value="ECO:0007669"/>
    <property type="project" value="InterPro"/>
</dbReference>
<gene>
    <name evidence="8" type="primary">tbpA</name>
    <name evidence="8" type="ORF">RINTU1_17130</name>
</gene>
<evidence type="ECO:0000313" key="9">
    <source>
        <dbReference type="Proteomes" id="UP000504714"/>
    </source>
</evidence>
<dbReference type="Proteomes" id="UP000504714">
    <property type="component" value="Unassembled WGS sequence"/>
</dbReference>
<organism evidence="8 9">
    <name type="scientific">Candidatus Regiella insecticola</name>
    <dbReference type="NCBI Taxonomy" id="138073"/>
    <lineage>
        <taxon>Bacteria</taxon>
        <taxon>Pseudomonadati</taxon>
        <taxon>Pseudomonadota</taxon>
        <taxon>Gammaproteobacteria</taxon>
        <taxon>Enterobacterales</taxon>
        <taxon>Enterobacteriaceae</taxon>
        <taxon>aphid secondary symbionts</taxon>
        <taxon>Candidatus Regiella</taxon>
    </lineage>
</organism>
<dbReference type="Pfam" id="PF01547">
    <property type="entry name" value="SBP_bac_1"/>
    <property type="match status" value="1"/>
</dbReference>
<dbReference type="GO" id="GO:0015888">
    <property type="term" value="P:thiamine transport"/>
    <property type="evidence" value="ECO:0007669"/>
    <property type="project" value="InterPro"/>
</dbReference>
<evidence type="ECO:0000256" key="6">
    <source>
        <dbReference type="ARBA" id="ARBA00022764"/>
    </source>
</evidence>
<dbReference type="GO" id="GO:0030288">
    <property type="term" value="C:outer membrane-bounded periplasmic space"/>
    <property type="evidence" value="ECO:0007669"/>
    <property type="project" value="InterPro"/>
</dbReference>
<protein>
    <recommendedName>
        <fullName evidence="3">Thiamine-binding periplasmic protein</fullName>
    </recommendedName>
</protein>
<dbReference type="CDD" id="cd13545">
    <property type="entry name" value="PBP2_TbpA"/>
    <property type="match status" value="1"/>
</dbReference>
<dbReference type="PANTHER" id="PTHR30006:SF3">
    <property type="entry name" value="THIAMINE-BINDING PERIPLASMIC PROTEIN"/>
    <property type="match status" value="1"/>
</dbReference>
<evidence type="ECO:0000256" key="1">
    <source>
        <dbReference type="ARBA" id="ARBA00004418"/>
    </source>
</evidence>
<evidence type="ECO:0000256" key="5">
    <source>
        <dbReference type="ARBA" id="ARBA00022729"/>
    </source>
</evidence>
<dbReference type="PANTHER" id="PTHR30006">
    <property type="entry name" value="THIAMINE-BINDING PERIPLASMIC PROTEIN-RELATED"/>
    <property type="match status" value="1"/>
</dbReference>
<keyword evidence="5 7" id="KW-0732">Signal</keyword>
<dbReference type="InterPro" id="IPR006059">
    <property type="entry name" value="SBP"/>
</dbReference>
<dbReference type="NCBIfam" id="TIGR01254">
    <property type="entry name" value="sfuA"/>
    <property type="match status" value="1"/>
</dbReference>
<feature type="signal peptide" evidence="7">
    <location>
        <begin position="1"/>
        <end position="18"/>
    </location>
</feature>
<dbReference type="SUPFAM" id="SSF53850">
    <property type="entry name" value="Periplasmic binding protein-like II"/>
    <property type="match status" value="1"/>
</dbReference>
<comment type="caution">
    <text evidence="8">The sequence shown here is derived from an EMBL/GenBank/DDBJ whole genome shotgun (WGS) entry which is preliminary data.</text>
</comment>
<comment type="subcellular location">
    <subcellularLocation>
        <location evidence="1">Periplasm</location>
    </subcellularLocation>
</comment>
<proteinExistence type="inferred from homology"/>
<keyword evidence="6" id="KW-0574">Periplasm</keyword>
<dbReference type="NCBIfam" id="TIGR01276">
    <property type="entry name" value="thiB"/>
    <property type="match status" value="1"/>
</dbReference>
<keyword evidence="4" id="KW-0813">Transport</keyword>
<sequence length="331" mass="37343">MIKIFIFHLLLIATPLSATEKKLPTLTVYTYSAFIADGGPGAAIKKSFEIECHCKLKWVALNDSISLFNRLRMEGKNSPADVILGLDNNLLHIAEQTGLFTNSPIDTQALALPENWHNKIFIPYNYGYFAFIYQKNKLKNPPKSLQELVENSTPWRIIYQDPRTSSPGLGLLLWMQKVYGAQAPQAWLKLAKKTVTVTRSWSEAYGLFLKGESDLVLSYTTSPAYHRIAKKTNNYVAADFSEGHYLQVEVAGQLAASKQPELAQRFMQFILTPAFQQHIPTGNWMYPAIKIALPIDFTSLAVPPKALQYPAKEIAKNRLQWIQAWQTAVSH</sequence>
<evidence type="ECO:0000256" key="7">
    <source>
        <dbReference type="SAM" id="SignalP"/>
    </source>
</evidence>
<reference evidence="8 9" key="1">
    <citation type="submission" date="2020-06" db="EMBL/GenBank/DDBJ databases">
        <title>The genome sequence of Candidatus Regiella insecticola strain Tut.</title>
        <authorList>
            <person name="Nikoh N."/>
            <person name="Tsuchida T."/>
            <person name="Koga R."/>
            <person name="Oshima K."/>
            <person name="Hattori M."/>
            <person name="Fukatsu T."/>
        </authorList>
    </citation>
    <scope>NUCLEOTIDE SEQUENCE [LARGE SCALE GENOMIC DNA]</scope>
    <source>
        <strain evidence="8 9">Tut</strain>
    </source>
</reference>
<evidence type="ECO:0000256" key="3">
    <source>
        <dbReference type="ARBA" id="ARBA00019815"/>
    </source>
</evidence>
<dbReference type="AlphaFoldDB" id="A0A6L2ZNR3"/>
<dbReference type="GO" id="GO:0030976">
    <property type="term" value="F:thiamine pyrophosphate binding"/>
    <property type="evidence" value="ECO:0007669"/>
    <property type="project" value="TreeGrafter"/>
</dbReference>
<dbReference type="Gene3D" id="3.40.190.10">
    <property type="entry name" value="Periplasmic binding protein-like II"/>
    <property type="match status" value="2"/>
</dbReference>